<gene>
    <name evidence="2" type="ORF">AVDCRST_MAG72-1839</name>
</gene>
<dbReference type="InterPro" id="IPR042271">
    <property type="entry name" value="Zinicin_2_N"/>
</dbReference>
<dbReference type="GO" id="GO:0016787">
    <property type="term" value="F:hydrolase activity"/>
    <property type="evidence" value="ECO:0007669"/>
    <property type="project" value="UniProtKB-KW"/>
</dbReference>
<feature type="region of interest" description="Disordered" evidence="1">
    <location>
        <begin position="54"/>
        <end position="78"/>
    </location>
</feature>
<protein>
    <submittedName>
        <fullName evidence="2">FIG021250: possible hydrolase</fullName>
    </submittedName>
</protein>
<keyword evidence="2" id="KW-0378">Hydrolase</keyword>
<dbReference type="InterPro" id="IPR018766">
    <property type="entry name" value="Zinicin_2"/>
</dbReference>
<name>A0A6J4MD72_9ACTN</name>
<reference evidence="2" key="1">
    <citation type="submission" date="2020-02" db="EMBL/GenBank/DDBJ databases">
        <authorList>
            <person name="Meier V. D."/>
        </authorList>
    </citation>
    <scope>NUCLEOTIDE SEQUENCE</scope>
    <source>
        <strain evidence="2">AVDCRST_MAG72</strain>
    </source>
</reference>
<evidence type="ECO:0000256" key="1">
    <source>
        <dbReference type="SAM" id="MobiDB-lite"/>
    </source>
</evidence>
<dbReference type="PANTHER" id="PTHR39420:SF1">
    <property type="entry name" value="HYDROLASE"/>
    <property type="match status" value="1"/>
</dbReference>
<accession>A0A6J4MD72</accession>
<evidence type="ECO:0000313" key="2">
    <source>
        <dbReference type="EMBL" id="CAA9356514.1"/>
    </source>
</evidence>
<dbReference type="Gene3D" id="1.20.150.30">
    <property type="entry name" value="Zincin-like metallopeptidase, N-terminal domain"/>
    <property type="match status" value="1"/>
</dbReference>
<dbReference type="InterPro" id="IPR022454">
    <property type="entry name" value="CHP03883_F420-assoc"/>
</dbReference>
<dbReference type="AlphaFoldDB" id="A0A6J4MD72"/>
<dbReference type="NCBIfam" id="TIGR03624">
    <property type="entry name" value="putative hydrolase"/>
    <property type="match status" value="1"/>
</dbReference>
<dbReference type="PANTHER" id="PTHR39420">
    <property type="match status" value="1"/>
</dbReference>
<dbReference type="EMBL" id="CADCUJ010000080">
    <property type="protein sequence ID" value="CAA9356514.1"/>
    <property type="molecule type" value="Genomic_DNA"/>
</dbReference>
<dbReference type="Pfam" id="PF10103">
    <property type="entry name" value="Zincin_2"/>
    <property type="match status" value="1"/>
</dbReference>
<organism evidence="2">
    <name type="scientific">uncultured Nocardioidaceae bacterium</name>
    <dbReference type="NCBI Taxonomy" id="253824"/>
    <lineage>
        <taxon>Bacteria</taxon>
        <taxon>Bacillati</taxon>
        <taxon>Actinomycetota</taxon>
        <taxon>Actinomycetes</taxon>
        <taxon>Propionibacteriales</taxon>
        <taxon>Nocardioidaceae</taxon>
        <taxon>environmental samples</taxon>
    </lineage>
</organism>
<dbReference type="NCBIfam" id="TIGR03883">
    <property type="entry name" value="DUF2342_F420"/>
    <property type="match status" value="1"/>
</dbReference>
<dbReference type="SUPFAM" id="SSF55486">
    <property type="entry name" value="Metalloproteases ('zincins'), catalytic domain"/>
    <property type="match status" value="1"/>
</dbReference>
<sequence length="381" mass="40791">MPEPRSAMVDWDLAVSTAAKLAGPGPTISRTEASAVVAELRAGAARSTPLVREFTGLSTPGDDSDERAGGDVDATTPNAPAPLSAPLLVVDRTGWIQANVDGFATIISPLIDRLREKKGAPGPLTEAIGSRVTGLELGALLGFMSSKVLGQFDPFFGLDGASGQPRAAGRLLLVAPNIVHVENELGVDPADFRLWVCLHEETHRVQFTAVPWMREHIHGEIANLVGSVEIDPAKLAGMVGEGVKRISDLVRGDDDVSLIDLVQTPEQKEVLDRITAVMSLLEGHADVVMDGVGPEVIPSVVEIRRKFNQRRKGAGTFDRILRKLLGLDAKMAQYRNGAAFVRGVVDQVGMDGLNKVWVAPENLPTRDEIGDPASWVRRVHG</sequence>
<proteinExistence type="predicted"/>